<dbReference type="EMBL" id="CP011974">
    <property type="protein sequence ID" value="AKO92279.1"/>
    <property type="molecule type" value="Genomic_DNA"/>
</dbReference>
<dbReference type="OrthoDB" id="9771372at2"/>
<dbReference type="Proteomes" id="UP000036202">
    <property type="component" value="Chromosome"/>
</dbReference>
<dbReference type="CDD" id="cd00130">
    <property type="entry name" value="PAS"/>
    <property type="match status" value="1"/>
</dbReference>
<sequence length="559" mass="63895">MLEFEQNNLHASFLITSLDQDISEIKNKLTEYSFVVVEGEKYYVISHNERHFLAGDDILVKQWIEQTEWPSSPVYVEEELSLNDQEWNRPVLVSNREGKIKGIINATSWIKTLERRNENLENAFFTLAETINDAVTAVDRDGNVVCWNTAAENTYKIRREDIIGQKIGEHFQSDSIILHRILNEGRPVRGTYHRPNSDNHVLINASPITSQNQIIGGIATEQDITQMVRLNEELDSSLPLLIQKPKPFSSIVGTNSDLHQALKVAQKVAYAEIPVLLTGESGSGKEMLAQAIHYGGSKRTGPFITLNCSVVPPNFLEFELFGYQERTFTEDEQVTQEGKIQQASNGTLFIEELDKMPLDVQQKFLNYLDDQAFYRVGENEPVTLSENTRVIASTSQNLEEMMQNGEFNESLYYHLTVMNIYIPPLRERKDDIQELVEQFTQEFSTKYKKKAPEISKEVMEVLHTYSWPGNVQELRNVIERFILLCDGDHVSVSYLPHNMREGFSLPEDEQEVEENEEKNEAVLIEEALKKTYGNKSAAANLLGISRGTLYNKLKEYGLN</sequence>
<dbReference type="RefSeq" id="WP_046217086.1">
    <property type="nucleotide sequence ID" value="NZ_CP011974.1"/>
</dbReference>
<dbReference type="SUPFAM" id="SSF55785">
    <property type="entry name" value="PYP-like sensor domain (PAS domain)"/>
    <property type="match status" value="1"/>
</dbReference>
<gene>
    <name evidence="1" type="ORF">BEH_09355</name>
</gene>
<dbReference type="InterPro" id="IPR003593">
    <property type="entry name" value="AAA+_ATPase"/>
</dbReference>
<dbReference type="PROSITE" id="PS00675">
    <property type="entry name" value="SIGMA54_INTERACT_1"/>
    <property type="match status" value="1"/>
</dbReference>
<evidence type="ECO:0000313" key="2">
    <source>
        <dbReference type="Proteomes" id="UP000036202"/>
    </source>
</evidence>
<accession>A0A1X7E1Q9</accession>
<dbReference type="Pfam" id="PF25601">
    <property type="entry name" value="AAA_lid_14"/>
    <property type="match status" value="1"/>
</dbReference>
<dbReference type="PATRIC" id="fig|135735.6.peg.1938"/>
<dbReference type="SMART" id="SM00091">
    <property type="entry name" value="PAS"/>
    <property type="match status" value="1"/>
</dbReference>
<dbReference type="PROSITE" id="PS50112">
    <property type="entry name" value="PAS"/>
    <property type="match status" value="1"/>
</dbReference>
<dbReference type="PROSITE" id="PS50045">
    <property type="entry name" value="SIGMA54_INTERACT_4"/>
    <property type="match status" value="1"/>
</dbReference>
<dbReference type="AlphaFoldDB" id="A0A1X7E1Q9"/>
<dbReference type="PANTHER" id="PTHR32071">
    <property type="entry name" value="TRANSCRIPTIONAL REGULATORY PROTEIN"/>
    <property type="match status" value="1"/>
</dbReference>
<name>A0A1X7E1Q9_9BACI</name>
<dbReference type="SMART" id="SM00382">
    <property type="entry name" value="AAA"/>
    <property type="match status" value="1"/>
</dbReference>
<dbReference type="GO" id="GO:0005524">
    <property type="term" value="F:ATP binding"/>
    <property type="evidence" value="ECO:0007669"/>
    <property type="project" value="InterPro"/>
</dbReference>
<dbReference type="PANTHER" id="PTHR32071:SF57">
    <property type="entry name" value="C4-DICARBOXYLATE TRANSPORT TRANSCRIPTIONAL REGULATORY PROTEIN DCTD"/>
    <property type="match status" value="1"/>
</dbReference>
<dbReference type="Gene3D" id="1.10.10.60">
    <property type="entry name" value="Homeodomain-like"/>
    <property type="match status" value="1"/>
</dbReference>
<accession>A0A0H4KJ25</accession>
<dbReference type="Gene3D" id="3.30.450.20">
    <property type="entry name" value="PAS domain"/>
    <property type="match status" value="1"/>
</dbReference>
<protein>
    <submittedName>
        <fullName evidence="1">Sigma-54-dependent Fis family transcriptional regulator</fullName>
    </submittedName>
</protein>
<dbReference type="InterPro" id="IPR000014">
    <property type="entry name" value="PAS"/>
</dbReference>
<dbReference type="SUPFAM" id="SSF46689">
    <property type="entry name" value="Homeodomain-like"/>
    <property type="match status" value="1"/>
</dbReference>
<keyword evidence="2" id="KW-1185">Reference proteome</keyword>
<reference evidence="1 2" key="1">
    <citation type="journal article" date="2015" name="PLoS ONE">
        <title>Genome Sequence of Bacillus endophyticus and Analysis of Its Companion Mechanism in the Ketogulonigenium vulgare-Bacillus Strain Consortium.</title>
        <authorList>
            <person name="Jia N."/>
            <person name="Du J."/>
            <person name="Ding M.Z."/>
            <person name="Gao F."/>
            <person name="Yuan Y.J."/>
        </authorList>
    </citation>
    <scope>NUCLEOTIDE SEQUENCE [LARGE SCALE GENOMIC DNA]</scope>
    <source>
        <strain evidence="1 2">Hbe603</strain>
    </source>
</reference>
<evidence type="ECO:0000313" key="1">
    <source>
        <dbReference type="EMBL" id="AKO92279.1"/>
    </source>
</evidence>
<dbReference type="PRINTS" id="PR01590">
    <property type="entry name" value="HTHFIS"/>
</dbReference>
<dbReference type="GeneID" id="93701016"/>
<dbReference type="KEGG" id="beo:BEH_09355"/>
<dbReference type="InterPro" id="IPR009057">
    <property type="entry name" value="Homeodomain-like_sf"/>
</dbReference>
<dbReference type="Gene3D" id="3.40.50.300">
    <property type="entry name" value="P-loop containing nucleotide triphosphate hydrolases"/>
    <property type="match status" value="1"/>
</dbReference>
<dbReference type="GO" id="GO:0043565">
    <property type="term" value="F:sequence-specific DNA binding"/>
    <property type="evidence" value="ECO:0007669"/>
    <property type="project" value="InterPro"/>
</dbReference>
<organism evidence="1 2">
    <name type="scientific">Priestia filamentosa</name>
    <dbReference type="NCBI Taxonomy" id="1402861"/>
    <lineage>
        <taxon>Bacteria</taxon>
        <taxon>Bacillati</taxon>
        <taxon>Bacillota</taxon>
        <taxon>Bacilli</taxon>
        <taxon>Bacillales</taxon>
        <taxon>Bacillaceae</taxon>
        <taxon>Priestia</taxon>
    </lineage>
</organism>
<dbReference type="CDD" id="cd00009">
    <property type="entry name" value="AAA"/>
    <property type="match status" value="1"/>
</dbReference>
<dbReference type="GO" id="GO:0006355">
    <property type="term" value="P:regulation of DNA-templated transcription"/>
    <property type="evidence" value="ECO:0007669"/>
    <property type="project" value="InterPro"/>
</dbReference>
<dbReference type="Pfam" id="PF00158">
    <property type="entry name" value="Sigma54_activat"/>
    <property type="match status" value="1"/>
</dbReference>
<dbReference type="InterPro" id="IPR035965">
    <property type="entry name" value="PAS-like_dom_sf"/>
</dbReference>
<dbReference type="InterPro" id="IPR002078">
    <property type="entry name" value="Sigma_54_int"/>
</dbReference>
<dbReference type="InterPro" id="IPR025943">
    <property type="entry name" value="Sigma_54_int_dom_ATP-bd_2"/>
</dbReference>
<dbReference type="Pfam" id="PF02954">
    <property type="entry name" value="HTH_8"/>
    <property type="match status" value="1"/>
</dbReference>
<dbReference type="Gene3D" id="1.10.8.60">
    <property type="match status" value="1"/>
</dbReference>
<reference evidence="2" key="2">
    <citation type="submission" date="2015-06" db="EMBL/GenBank/DDBJ databases">
        <title>Genome Sequence of Bacillus endophyticus and Analysis of its Companion Mechanism in the Ketogulonigenium vulgare-Bacillus strain Consortium.</title>
        <authorList>
            <person name="Jia N."/>
            <person name="Du J."/>
            <person name="Ding M.-Z."/>
            <person name="Gao F."/>
            <person name="Yuan Y.-J."/>
        </authorList>
    </citation>
    <scope>NUCLEOTIDE SEQUENCE [LARGE SCALE GENOMIC DNA]</scope>
    <source>
        <strain evidence="2">Hbe603</strain>
    </source>
</reference>
<proteinExistence type="predicted"/>
<dbReference type="InterPro" id="IPR002197">
    <property type="entry name" value="HTH_Fis"/>
</dbReference>
<dbReference type="NCBIfam" id="TIGR00229">
    <property type="entry name" value="sensory_box"/>
    <property type="match status" value="1"/>
</dbReference>
<dbReference type="SUPFAM" id="SSF52540">
    <property type="entry name" value="P-loop containing nucleoside triphosphate hydrolases"/>
    <property type="match status" value="1"/>
</dbReference>
<dbReference type="Pfam" id="PF13426">
    <property type="entry name" value="PAS_9"/>
    <property type="match status" value="1"/>
</dbReference>
<dbReference type="InterPro" id="IPR058031">
    <property type="entry name" value="AAA_lid_NorR"/>
</dbReference>
<dbReference type="PROSITE" id="PS00676">
    <property type="entry name" value="SIGMA54_INTERACT_2"/>
    <property type="match status" value="1"/>
</dbReference>
<dbReference type="InterPro" id="IPR025662">
    <property type="entry name" value="Sigma_54_int_dom_ATP-bd_1"/>
</dbReference>
<dbReference type="InterPro" id="IPR027417">
    <property type="entry name" value="P-loop_NTPase"/>
</dbReference>